<feature type="chain" id="PRO_5040297067" evidence="1">
    <location>
        <begin position="21"/>
        <end position="185"/>
    </location>
</feature>
<dbReference type="AlphaFoldDB" id="A0A9Q9MGC3"/>
<dbReference type="InterPro" id="IPR024520">
    <property type="entry name" value="DUF3558"/>
</dbReference>
<dbReference type="OrthoDB" id="4762636at2"/>
<feature type="signal peptide" evidence="1">
    <location>
        <begin position="1"/>
        <end position="20"/>
    </location>
</feature>
<reference evidence="2" key="1">
    <citation type="submission" date="2021-04" db="EMBL/GenBank/DDBJ databases">
        <title>Dactylosporangium aurantiacum NRRL B-8018 full assembly.</title>
        <authorList>
            <person name="Hartkoorn R.C."/>
            <person name="Beaudoing E."/>
            <person name="Hot D."/>
        </authorList>
    </citation>
    <scope>NUCLEOTIDE SEQUENCE</scope>
    <source>
        <strain evidence="2">NRRL B-8018</strain>
    </source>
</reference>
<dbReference type="Pfam" id="PF12079">
    <property type="entry name" value="DUF3558"/>
    <property type="match status" value="1"/>
</dbReference>
<gene>
    <name evidence="2" type="ORF">Daura_32605</name>
</gene>
<sequence length="185" mass="18573">MSRHRTLAATALLTSALSLAGCGVLGGAGNTPTPAATTGAAAAKSGAPAATKSAPAPTKSAAPAGLPDICTLLTRSEVTGLTGQKVTLMTNEGGDTGGARYCQWQLTSGQLDVTVNVETRQQFDVQNKEAQQVAGIGEAAYSLAGHLYVYAGGKVVDVYATSAGNDAGNLKVERRTAEAVLPKLG</sequence>
<dbReference type="PROSITE" id="PS51257">
    <property type="entry name" value="PROKAR_LIPOPROTEIN"/>
    <property type="match status" value="1"/>
</dbReference>
<accession>A0A9Q9MGC3</accession>
<keyword evidence="1" id="KW-0732">Signal</keyword>
<evidence type="ECO:0000256" key="1">
    <source>
        <dbReference type="SAM" id="SignalP"/>
    </source>
</evidence>
<dbReference type="EMBL" id="CP073767">
    <property type="protein sequence ID" value="UWZ51476.1"/>
    <property type="molecule type" value="Genomic_DNA"/>
</dbReference>
<dbReference type="KEGG" id="daur:Daura_32605"/>
<dbReference type="RefSeq" id="WP_052388047.1">
    <property type="nucleotide sequence ID" value="NZ_CP073767.1"/>
</dbReference>
<keyword evidence="3" id="KW-1185">Reference proteome</keyword>
<protein>
    <submittedName>
        <fullName evidence="2">DUF3558 family protein</fullName>
    </submittedName>
</protein>
<evidence type="ECO:0000313" key="3">
    <source>
        <dbReference type="Proteomes" id="UP001058003"/>
    </source>
</evidence>
<name>A0A9Q9MGC3_9ACTN</name>
<proteinExistence type="predicted"/>
<dbReference type="Proteomes" id="UP001058003">
    <property type="component" value="Chromosome"/>
</dbReference>
<evidence type="ECO:0000313" key="2">
    <source>
        <dbReference type="EMBL" id="UWZ51476.1"/>
    </source>
</evidence>
<organism evidence="2 3">
    <name type="scientific">Dactylosporangium aurantiacum</name>
    <dbReference type="NCBI Taxonomy" id="35754"/>
    <lineage>
        <taxon>Bacteria</taxon>
        <taxon>Bacillati</taxon>
        <taxon>Actinomycetota</taxon>
        <taxon>Actinomycetes</taxon>
        <taxon>Micromonosporales</taxon>
        <taxon>Micromonosporaceae</taxon>
        <taxon>Dactylosporangium</taxon>
    </lineage>
</organism>